<dbReference type="PROSITE" id="PS50043">
    <property type="entry name" value="HTH_LUXR_2"/>
    <property type="match status" value="1"/>
</dbReference>
<dbReference type="InterPro" id="IPR016032">
    <property type="entry name" value="Sig_transdc_resp-reg_C-effctor"/>
</dbReference>
<organism evidence="8 9">
    <name type="scientific">Ammonicoccus fulvus</name>
    <dbReference type="NCBI Taxonomy" id="3138240"/>
    <lineage>
        <taxon>Bacteria</taxon>
        <taxon>Bacillati</taxon>
        <taxon>Actinomycetota</taxon>
        <taxon>Actinomycetes</taxon>
        <taxon>Propionibacteriales</taxon>
        <taxon>Propionibacteriaceae</taxon>
        <taxon>Ammonicoccus</taxon>
    </lineage>
</organism>
<reference evidence="8 9" key="1">
    <citation type="submission" date="2024-04" db="EMBL/GenBank/DDBJ databases">
        <title>Isolation of an actinomycete strain from pig manure.</title>
        <authorList>
            <person name="Gong T."/>
            <person name="Yu Z."/>
            <person name="An M."/>
            <person name="Wei C."/>
            <person name="Yang W."/>
            <person name="Liu L."/>
        </authorList>
    </citation>
    <scope>NUCLEOTIDE SEQUENCE [LARGE SCALE GENOMIC DNA]</scope>
    <source>
        <strain evidence="8 9">ZF39</strain>
    </source>
</reference>
<dbReference type="PANTHER" id="PTHR43214">
    <property type="entry name" value="TWO-COMPONENT RESPONSE REGULATOR"/>
    <property type="match status" value="1"/>
</dbReference>
<dbReference type="InterPro" id="IPR000792">
    <property type="entry name" value="Tscrpt_reg_LuxR_C"/>
</dbReference>
<dbReference type="PROSITE" id="PS50110">
    <property type="entry name" value="RESPONSE_REGULATORY"/>
    <property type="match status" value="1"/>
</dbReference>
<dbReference type="CDD" id="cd17535">
    <property type="entry name" value="REC_NarL-like"/>
    <property type="match status" value="1"/>
</dbReference>
<dbReference type="SMART" id="SM00421">
    <property type="entry name" value="HTH_LUXR"/>
    <property type="match status" value="1"/>
</dbReference>
<dbReference type="Gene3D" id="3.40.50.2300">
    <property type="match status" value="1"/>
</dbReference>
<dbReference type="SUPFAM" id="SSF52172">
    <property type="entry name" value="CheY-like"/>
    <property type="match status" value="1"/>
</dbReference>
<evidence type="ECO:0000313" key="9">
    <source>
        <dbReference type="Proteomes" id="UP001442841"/>
    </source>
</evidence>
<name>A0ABZ3FSN7_9ACTN</name>
<feature type="domain" description="HTH luxR-type" evidence="6">
    <location>
        <begin position="147"/>
        <end position="212"/>
    </location>
</feature>
<evidence type="ECO:0000256" key="2">
    <source>
        <dbReference type="ARBA" id="ARBA00023015"/>
    </source>
</evidence>
<feature type="modified residue" description="4-aspartylphosphate" evidence="5">
    <location>
        <position position="54"/>
    </location>
</feature>
<evidence type="ECO:0000256" key="4">
    <source>
        <dbReference type="ARBA" id="ARBA00023163"/>
    </source>
</evidence>
<evidence type="ECO:0000256" key="5">
    <source>
        <dbReference type="PROSITE-ProRule" id="PRU00169"/>
    </source>
</evidence>
<evidence type="ECO:0000259" key="6">
    <source>
        <dbReference type="PROSITE" id="PS50043"/>
    </source>
</evidence>
<dbReference type="PRINTS" id="PR00038">
    <property type="entry name" value="HTHLUXR"/>
</dbReference>
<sequence>MIRVLLVDDQPLVRKGLVMVLQPVEGIEVVGEAADGVEAVEGVGRLLPDVVVMDVRMPRLDGIEATKLIVRRHPASRVLVLTTFDVDEHVYGALRAGASGFLLKDAPVEQFVDAIRVVHSGASMWAAEATRRIVTHFTGAGQGDAAELIRRSGLTPREVEVLRHMARGLSNAQIGEELFVSDATVKTPVARVLAKLDARSRTHAVVMAFEAGLARKG</sequence>
<accession>A0ABZ3FSN7</accession>
<keyword evidence="1 5" id="KW-0597">Phosphoprotein</keyword>
<dbReference type="SUPFAM" id="SSF46894">
    <property type="entry name" value="C-terminal effector domain of the bipartite response regulators"/>
    <property type="match status" value="1"/>
</dbReference>
<evidence type="ECO:0000256" key="3">
    <source>
        <dbReference type="ARBA" id="ARBA00023125"/>
    </source>
</evidence>
<dbReference type="Pfam" id="PF00072">
    <property type="entry name" value="Response_reg"/>
    <property type="match status" value="1"/>
</dbReference>
<dbReference type="PROSITE" id="PS00622">
    <property type="entry name" value="HTH_LUXR_1"/>
    <property type="match status" value="1"/>
</dbReference>
<gene>
    <name evidence="8" type="ORF">AADG42_09830</name>
</gene>
<evidence type="ECO:0000256" key="1">
    <source>
        <dbReference type="ARBA" id="ARBA00022553"/>
    </source>
</evidence>
<dbReference type="PANTHER" id="PTHR43214:SF24">
    <property type="entry name" value="TRANSCRIPTIONAL REGULATORY PROTEIN NARL-RELATED"/>
    <property type="match status" value="1"/>
</dbReference>
<keyword evidence="2" id="KW-0805">Transcription regulation</keyword>
<dbReference type="InterPro" id="IPR058245">
    <property type="entry name" value="NreC/VraR/RcsB-like_REC"/>
</dbReference>
<evidence type="ECO:0000259" key="7">
    <source>
        <dbReference type="PROSITE" id="PS50110"/>
    </source>
</evidence>
<keyword evidence="4" id="KW-0804">Transcription</keyword>
<evidence type="ECO:0000313" key="8">
    <source>
        <dbReference type="EMBL" id="XAN07581.1"/>
    </source>
</evidence>
<dbReference type="InterPro" id="IPR011006">
    <property type="entry name" value="CheY-like_superfamily"/>
</dbReference>
<dbReference type="CDD" id="cd06170">
    <property type="entry name" value="LuxR_C_like"/>
    <property type="match status" value="1"/>
</dbReference>
<dbReference type="SMART" id="SM00448">
    <property type="entry name" value="REC"/>
    <property type="match status" value="1"/>
</dbReference>
<feature type="domain" description="Response regulatory" evidence="7">
    <location>
        <begin position="3"/>
        <end position="119"/>
    </location>
</feature>
<proteinExistence type="predicted"/>
<keyword evidence="9" id="KW-1185">Reference proteome</keyword>
<dbReference type="InterPro" id="IPR039420">
    <property type="entry name" value="WalR-like"/>
</dbReference>
<dbReference type="EMBL" id="CP154795">
    <property type="protein sequence ID" value="XAN07581.1"/>
    <property type="molecule type" value="Genomic_DNA"/>
</dbReference>
<dbReference type="Proteomes" id="UP001442841">
    <property type="component" value="Chromosome"/>
</dbReference>
<dbReference type="InterPro" id="IPR001789">
    <property type="entry name" value="Sig_transdc_resp-reg_receiver"/>
</dbReference>
<dbReference type="RefSeq" id="WP_425309045.1">
    <property type="nucleotide sequence ID" value="NZ_CP154795.1"/>
</dbReference>
<keyword evidence="3" id="KW-0238">DNA-binding</keyword>
<dbReference type="Pfam" id="PF00196">
    <property type="entry name" value="GerE"/>
    <property type="match status" value="1"/>
</dbReference>
<protein>
    <submittedName>
        <fullName evidence="8">Response regulator transcription factor</fullName>
    </submittedName>
</protein>